<evidence type="ECO:0000313" key="3">
    <source>
        <dbReference type="Proteomes" id="UP000821846"/>
    </source>
</evidence>
<dbReference type="InterPro" id="IPR007492">
    <property type="entry name" value="LytTR_DNA-bd_dom"/>
</dbReference>
<evidence type="ECO:0000259" key="1">
    <source>
        <dbReference type="PROSITE" id="PS50930"/>
    </source>
</evidence>
<dbReference type="InterPro" id="IPR032710">
    <property type="entry name" value="NTF2-like_dom_sf"/>
</dbReference>
<reference evidence="2 3" key="1">
    <citation type="journal article" date="2020" name="Cell Host Microbe">
        <title>Functional and Genomic Variation between Human-Derived Isolates of Lachnospiraceae Reveals Inter- and Intra-Species Diversity.</title>
        <authorList>
            <person name="Sorbara M.T."/>
            <person name="Littmann E.R."/>
            <person name="Fontana E."/>
            <person name="Moody T.U."/>
            <person name="Kohout C.E."/>
            <person name="Gjonbalaj M."/>
            <person name="Eaton V."/>
            <person name="Seok R."/>
            <person name="Leiner I.M."/>
            <person name="Pamer E.G."/>
        </authorList>
    </citation>
    <scope>NUCLEOTIDE SEQUENCE [LARGE SCALE GENOMIC DNA]</scope>
    <source>
        <strain evidence="2 3">MSK.14.16</strain>
    </source>
</reference>
<proteinExistence type="predicted"/>
<evidence type="ECO:0000313" key="2">
    <source>
        <dbReference type="EMBL" id="NSG29395.1"/>
    </source>
</evidence>
<dbReference type="InterPro" id="IPR037401">
    <property type="entry name" value="SnoaL-like"/>
</dbReference>
<dbReference type="Proteomes" id="UP000821846">
    <property type="component" value="Unassembled WGS sequence"/>
</dbReference>
<dbReference type="PROSITE" id="PS50930">
    <property type="entry name" value="HTH_LYTTR"/>
    <property type="match status" value="1"/>
</dbReference>
<feature type="domain" description="HTH LytTR-type" evidence="1">
    <location>
        <begin position="170"/>
        <end position="263"/>
    </location>
</feature>
<name>A0ABX2GV11_9FIRM</name>
<protein>
    <submittedName>
        <fullName evidence="2">SnoaL-like domain-containing protein</fullName>
    </submittedName>
</protein>
<dbReference type="Gene3D" id="2.40.50.1020">
    <property type="entry name" value="LytTr DNA-binding domain"/>
    <property type="match status" value="1"/>
</dbReference>
<dbReference type="PANTHER" id="PTHR37299:SF1">
    <property type="entry name" value="STAGE 0 SPORULATION PROTEIN A HOMOLOG"/>
    <property type="match status" value="1"/>
</dbReference>
<organism evidence="2 3">
    <name type="scientific">Faecalicatena fissicatena</name>
    <dbReference type="NCBI Taxonomy" id="290055"/>
    <lineage>
        <taxon>Bacteria</taxon>
        <taxon>Bacillati</taxon>
        <taxon>Bacillota</taxon>
        <taxon>Clostridia</taxon>
        <taxon>Lachnospirales</taxon>
        <taxon>Lachnospiraceae</taxon>
        <taxon>Faecalicatena</taxon>
    </lineage>
</organism>
<dbReference type="Pfam" id="PF04397">
    <property type="entry name" value="LytTR"/>
    <property type="match status" value="1"/>
</dbReference>
<dbReference type="SUPFAM" id="SSF54427">
    <property type="entry name" value="NTF2-like"/>
    <property type="match status" value="1"/>
</dbReference>
<dbReference type="Pfam" id="PF13474">
    <property type="entry name" value="SnoaL_3"/>
    <property type="match status" value="1"/>
</dbReference>
<dbReference type="Gene3D" id="3.10.450.50">
    <property type="match status" value="1"/>
</dbReference>
<dbReference type="RefSeq" id="WP_173865895.1">
    <property type="nucleotide sequence ID" value="NZ_JAAWUU010000009.1"/>
</dbReference>
<dbReference type="InterPro" id="IPR046947">
    <property type="entry name" value="LytR-like"/>
</dbReference>
<accession>A0ABX2GV11</accession>
<sequence>MKKFETEMLNLTYECLNRYWQKDYMFVISRCAEQIIYCGARQDEFMLTRSEVEENFRINANEIQPCHLINAEFFAQSNASLCVITGNYRVVTDETADFFLQAQQRCTFVWEKTTEGPKIRHMHVSNPIGELKIAKEEAFPNTMGKMAHRYMMNEIQRRTDSGRVSAYVENGSLIFFEISKILFISALGKECVIQTTTGEKFVKNSISDLQKQVGDNLIAIHRSYLVNPEFIRSIRRYHITLVNGTELPVPQRKYNELRQKLMELYMLEED</sequence>
<comment type="caution">
    <text evidence="2">The sequence shown here is derived from an EMBL/GenBank/DDBJ whole genome shotgun (WGS) entry which is preliminary data.</text>
</comment>
<dbReference type="PANTHER" id="PTHR37299">
    <property type="entry name" value="TRANSCRIPTIONAL REGULATOR-RELATED"/>
    <property type="match status" value="1"/>
</dbReference>
<dbReference type="SMART" id="SM00850">
    <property type="entry name" value="LytTR"/>
    <property type="match status" value="1"/>
</dbReference>
<keyword evidence="3" id="KW-1185">Reference proteome</keyword>
<dbReference type="EMBL" id="JAAWUZ010000008">
    <property type="protein sequence ID" value="NSG29395.1"/>
    <property type="molecule type" value="Genomic_DNA"/>
</dbReference>
<gene>
    <name evidence="2" type="ORF">HFM93_03680</name>
</gene>